<dbReference type="InterPro" id="IPR038460">
    <property type="entry name" value="AcetylCoA_hyd_C_sf"/>
</dbReference>
<dbReference type="GO" id="GO:0006083">
    <property type="term" value="P:acetate metabolic process"/>
    <property type="evidence" value="ECO:0007669"/>
    <property type="project" value="InterPro"/>
</dbReference>
<reference evidence="2" key="1">
    <citation type="submission" date="2019-08" db="EMBL/GenBank/DDBJ databases">
        <authorList>
            <person name="Kucharzyk K."/>
            <person name="Murdoch R.W."/>
            <person name="Higgins S."/>
            <person name="Loffler F."/>
        </authorList>
    </citation>
    <scope>NUCLEOTIDE SEQUENCE</scope>
</reference>
<dbReference type="EMBL" id="VSSQ01010812">
    <property type="protein sequence ID" value="MPM45277.1"/>
    <property type="molecule type" value="Genomic_DNA"/>
</dbReference>
<comment type="caution">
    <text evidence="2">The sequence shown here is derived from an EMBL/GenBank/DDBJ whole genome shotgun (WGS) entry which is preliminary data.</text>
</comment>
<dbReference type="PANTHER" id="PTHR21432:SF20">
    <property type="entry name" value="ACETYL-COA HYDROLASE"/>
    <property type="match status" value="1"/>
</dbReference>
<dbReference type="SUPFAM" id="SSF100950">
    <property type="entry name" value="NagB/RpiA/CoA transferase-like"/>
    <property type="match status" value="1"/>
</dbReference>
<dbReference type="GO" id="GO:0008775">
    <property type="term" value="F:acetate CoA-transferase activity"/>
    <property type="evidence" value="ECO:0007669"/>
    <property type="project" value="InterPro"/>
</dbReference>
<dbReference type="InterPro" id="IPR037171">
    <property type="entry name" value="NagB/RpiA_transferase-like"/>
</dbReference>
<evidence type="ECO:0000259" key="1">
    <source>
        <dbReference type="Pfam" id="PF13336"/>
    </source>
</evidence>
<proteinExistence type="predicted"/>
<dbReference type="InterPro" id="IPR046433">
    <property type="entry name" value="ActCoA_hydro"/>
</dbReference>
<protein>
    <recommendedName>
        <fullName evidence="1">Acetyl-CoA hydrolase/transferase C-terminal domain-containing protein</fullName>
    </recommendedName>
</protein>
<organism evidence="2">
    <name type="scientific">bioreactor metagenome</name>
    <dbReference type="NCBI Taxonomy" id="1076179"/>
    <lineage>
        <taxon>unclassified sequences</taxon>
        <taxon>metagenomes</taxon>
        <taxon>ecological metagenomes</taxon>
    </lineage>
</organism>
<dbReference type="PANTHER" id="PTHR21432">
    <property type="entry name" value="ACETYL-COA HYDROLASE-RELATED"/>
    <property type="match status" value="1"/>
</dbReference>
<evidence type="ECO:0000313" key="2">
    <source>
        <dbReference type="EMBL" id="MPM45277.1"/>
    </source>
</evidence>
<dbReference type="Pfam" id="PF13336">
    <property type="entry name" value="AcetylCoA_hyd_C"/>
    <property type="match status" value="1"/>
</dbReference>
<feature type="domain" description="Acetyl-CoA hydrolase/transferase C-terminal" evidence="1">
    <location>
        <begin position="47"/>
        <end position="197"/>
    </location>
</feature>
<dbReference type="Gene3D" id="3.40.1080.20">
    <property type="entry name" value="Acetyl-CoA hydrolase/transferase C-terminal domain"/>
    <property type="match status" value="1"/>
</dbReference>
<dbReference type="InterPro" id="IPR026888">
    <property type="entry name" value="AcetylCoA_hyd_C"/>
</dbReference>
<dbReference type="AlphaFoldDB" id="A0A644ZWZ1"/>
<gene>
    <name evidence="2" type="ORF">SDC9_91963</name>
</gene>
<accession>A0A644ZWZ1</accession>
<sequence>MRLGEMSWMEIEGYLQKDNRVMLVLGSTEQHGYLNLMTDVKVPLAMADAASQQTGVVVAPLEYVNAPETIARMDDMISINSCIAVDLYGQVCAESAGLRQISGTGGQLDYLTGAAMSRGGKAFICMTSSYMDKAGVRHSRILPHFGGDIVTDPRSQAYYIVTEYGTVNLAGRSTWERAEMLVSIAHPDFREELIAAAEQQKIWRRSNR</sequence>
<name>A0A644ZWZ1_9ZZZZ</name>